<evidence type="ECO:0000259" key="1">
    <source>
        <dbReference type="Pfam" id="PF05239"/>
    </source>
</evidence>
<accession>A0ABW3AWY5</accession>
<dbReference type="InterPro" id="IPR027275">
    <property type="entry name" value="PRC-brl_dom"/>
</dbReference>
<name>A0ABW3AWY5_9SPHI</name>
<organism evidence="2 3">
    <name type="scientific">Mucilaginibacter litoreus</name>
    <dbReference type="NCBI Taxonomy" id="1048221"/>
    <lineage>
        <taxon>Bacteria</taxon>
        <taxon>Pseudomonadati</taxon>
        <taxon>Bacteroidota</taxon>
        <taxon>Sphingobacteriia</taxon>
        <taxon>Sphingobacteriales</taxon>
        <taxon>Sphingobacteriaceae</taxon>
        <taxon>Mucilaginibacter</taxon>
    </lineage>
</organism>
<dbReference type="SUPFAM" id="SSF50346">
    <property type="entry name" value="PRC-barrel domain"/>
    <property type="match status" value="1"/>
</dbReference>
<feature type="domain" description="PRC-barrel" evidence="1">
    <location>
        <begin position="22"/>
        <end position="62"/>
    </location>
</feature>
<sequence length="165" mass="18969">MTEHKKDLYYLEDLSDYKVADDYPDVRGWAVLDTDDRNIGTVDSLLVSKSAERVVYLDVLVDQSIVEAGHEVYGAKADGVHEYLNKDGDDHLIVPIGMVDFDEKQKIVRSGQITYQTFAKTNRFSKGTGINREYEIVVYGTYFPESEELADDQEFYDRKGFNRFN</sequence>
<reference evidence="3" key="1">
    <citation type="journal article" date="2019" name="Int. J. Syst. Evol. Microbiol.">
        <title>The Global Catalogue of Microorganisms (GCM) 10K type strain sequencing project: providing services to taxonomists for standard genome sequencing and annotation.</title>
        <authorList>
            <consortium name="The Broad Institute Genomics Platform"/>
            <consortium name="The Broad Institute Genome Sequencing Center for Infectious Disease"/>
            <person name="Wu L."/>
            <person name="Ma J."/>
        </authorList>
    </citation>
    <scope>NUCLEOTIDE SEQUENCE [LARGE SCALE GENOMIC DNA]</scope>
    <source>
        <strain evidence="3">CCUG 61484</strain>
    </source>
</reference>
<evidence type="ECO:0000313" key="2">
    <source>
        <dbReference type="EMBL" id="MFD0795417.1"/>
    </source>
</evidence>
<dbReference type="EMBL" id="JBHTHZ010000014">
    <property type="protein sequence ID" value="MFD0795417.1"/>
    <property type="molecule type" value="Genomic_DNA"/>
</dbReference>
<dbReference type="RefSeq" id="WP_377117796.1">
    <property type="nucleotide sequence ID" value="NZ_JBHTHZ010000014.1"/>
</dbReference>
<dbReference type="Pfam" id="PF05239">
    <property type="entry name" value="PRC"/>
    <property type="match status" value="1"/>
</dbReference>
<comment type="caution">
    <text evidence="2">The sequence shown here is derived from an EMBL/GenBank/DDBJ whole genome shotgun (WGS) entry which is preliminary data.</text>
</comment>
<gene>
    <name evidence="2" type="ORF">ACFQZX_17475</name>
</gene>
<evidence type="ECO:0000313" key="3">
    <source>
        <dbReference type="Proteomes" id="UP001597010"/>
    </source>
</evidence>
<dbReference type="InterPro" id="IPR014747">
    <property type="entry name" value="Bac_photo_RC_H_C"/>
</dbReference>
<protein>
    <submittedName>
        <fullName evidence="2">PRC-barrel domain-containing protein</fullName>
    </submittedName>
</protein>
<dbReference type="Proteomes" id="UP001597010">
    <property type="component" value="Unassembled WGS sequence"/>
</dbReference>
<dbReference type="InterPro" id="IPR011033">
    <property type="entry name" value="PRC_barrel-like_sf"/>
</dbReference>
<keyword evidence="3" id="KW-1185">Reference proteome</keyword>
<dbReference type="Gene3D" id="3.90.50.10">
    <property type="entry name" value="Photosynthetic Reaction Center, subunit H, domain 2"/>
    <property type="match status" value="1"/>
</dbReference>
<proteinExistence type="predicted"/>